<evidence type="ECO:0000256" key="9">
    <source>
        <dbReference type="PIRSR" id="PIRSR615500-1"/>
    </source>
</evidence>
<dbReference type="PRINTS" id="PR00723">
    <property type="entry name" value="SUBTILISIN"/>
</dbReference>
<dbReference type="EMBL" id="PDJC01000001">
    <property type="protein sequence ID" value="PFG16195.1"/>
    <property type="molecule type" value="Genomic_DNA"/>
</dbReference>
<dbReference type="InterPro" id="IPR022398">
    <property type="entry name" value="Peptidase_S8_His-AS"/>
</dbReference>
<dbReference type="Pfam" id="PF00082">
    <property type="entry name" value="Peptidase_S8"/>
    <property type="match status" value="1"/>
</dbReference>
<evidence type="ECO:0000256" key="11">
    <source>
        <dbReference type="RuleBase" id="RU003355"/>
    </source>
</evidence>
<feature type="active site" description="Charge relay system" evidence="9 10">
    <location>
        <position position="205"/>
    </location>
</feature>
<keyword evidence="5 13" id="KW-0732">Signal</keyword>
<dbReference type="InterPro" id="IPR050131">
    <property type="entry name" value="Peptidase_S8_subtilisin-like"/>
</dbReference>
<evidence type="ECO:0000256" key="12">
    <source>
        <dbReference type="SAM" id="MobiDB-lite"/>
    </source>
</evidence>
<evidence type="ECO:0000256" key="6">
    <source>
        <dbReference type="ARBA" id="ARBA00022801"/>
    </source>
</evidence>
<dbReference type="FunFam" id="3.40.50.200:FF:000022">
    <property type="entry name" value="Extracellular protease"/>
    <property type="match status" value="1"/>
</dbReference>
<keyword evidence="4 10" id="KW-0645">Protease</keyword>
<dbReference type="Gene3D" id="2.60.40.2700">
    <property type="match status" value="2"/>
</dbReference>
<feature type="region of interest" description="Disordered" evidence="12">
    <location>
        <begin position="667"/>
        <end position="686"/>
    </location>
</feature>
<evidence type="ECO:0000256" key="2">
    <source>
        <dbReference type="ARBA" id="ARBA00011073"/>
    </source>
</evidence>
<dbReference type="Proteomes" id="UP000226079">
    <property type="component" value="Unassembled WGS sequence"/>
</dbReference>
<evidence type="ECO:0000256" key="1">
    <source>
        <dbReference type="ARBA" id="ARBA00004613"/>
    </source>
</evidence>
<gene>
    <name evidence="15" type="ORF">ATK74_0727</name>
</gene>
<dbReference type="PROSITE" id="PS51892">
    <property type="entry name" value="SUBTILASE"/>
    <property type="match status" value="1"/>
</dbReference>
<accession>A0A2A9CQ34</accession>
<feature type="chain" id="PRO_5012970438" evidence="13">
    <location>
        <begin position="29"/>
        <end position="686"/>
    </location>
</feature>
<dbReference type="PROSITE" id="PS00137">
    <property type="entry name" value="SUBTILASE_HIS"/>
    <property type="match status" value="1"/>
</dbReference>
<organism evidence="15 16">
    <name type="scientific">Propionicimonas paludicola</name>
    <dbReference type="NCBI Taxonomy" id="185243"/>
    <lineage>
        <taxon>Bacteria</taxon>
        <taxon>Bacillati</taxon>
        <taxon>Actinomycetota</taxon>
        <taxon>Actinomycetes</taxon>
        <taxon>Propionibacteriales</taxon>
        <taxon>Nocardioidaceae</taxon>
        <taxon>Propionicimonas</taxon>
    </lineage>
</organism>
<dbReference type="GO" id="GO:0005576">
    <property type="term" value="C:extracellular region"/>
    <property type="evidence" value="ECO:0007669"/>
    <property type="project" value="UniProtKB-SubCell"/>
</dbReference>
<reference evidence="15 16" key="1">
    <citation type="submission" date="2017-10" db="EMBL/GenBank/DDBJ databases">
        <title>Sequencing the genomes of 1000 actinobacteria strains.</title>
        <authorList>
            <person name="Klenk H.-P."/>
        </authorList>
    </citation>
    <scope>NUCLEOTIDE SEQUENCE [LARGE SCALE GENOMIC DNA]</scope>
    <source>
        <strain evidence="15 16">DSM 15597</strain>
    </source>
</reference>
<feature type="compositionally biased region" description="Low complexity" evidence="12">
    <location>
        <begin position="58"/>
        <end position="79"/>
    </location>
</feature>
<evidence type="ECO:0000256" key="8">
    <source>
        <dbReference type="ARBA" id="ARBA00023145"/>
    </source>
</evidence>
<comment type="caution">
    <text evidence="15">The sequence shown here is derived from an EMBL/GenBank/DDBJ whole genome shotgun (WGS) entry which is preliminary data.</text>
</comment>
<feature type="compositionally biased region" description="Low complexity" evidence="12">
    <location>
        <begin position="36"/>
        <end position="50"/>
    </location>
</feature>
<dbReference type="InterPro" id="IPR023827">
    <property type="entry name" value="Peptidase_S8_Asp-AS"/>
</dbReference>
<evidence type="ECO:0000256" key="7">
    <source>
        <dbReference type="ARBA" id="ARBA00022825"/>
    </source>
</evidence>
<keyword evidence="16" id="KW-1185">Reference proteome</keyword>
<dbReference type="PROSITE" id="PS00136">
    <property type="entry name" value="SUBTILASE_ASP"/>
    <property type="match status" value="1"/>
</dbReference>
<dbReference type="PANTHER" id="PTHR43806">
    <property type="entry name" value="PEPTIDASE S8"/>
    <property type="match status" value="1"/>
</dbReference>
<dbReference type="GO" id="GO:0006508">
    <property type="term" value="P:proteolysis"/>
    <property type="evidence" value="ECO:0007669"/>
    <property type="project" value="UniProtKB-KW"/>
</dbReference>
<evidence type="ECO:0000256" key="5">
    <source>
        <dbReference type="ARBA" id="ARBA00022729"/>
    </source>
</evidence>
<feature type="region of interest" description="Disordered" evidence="12">
    <location>
        <begin position="29"/>
        <end position="79"/>
    </location>
</feature>
<feature type="active site" description="Charge relay system" evidence="9 10">
    <location>
        <position position="444"/>
    </location>
</feature>
<dbReference type="InterPro" id="IPR036852">
    <property type="entry name" value="Peptidase_S8/S53_dom_sf"/>
</dbReference>
<sequence length="686" mass="69212">MLSWRVGTAAIAALSLVILPLSISSATADDTVPDTPSASPSASESGSPVATATPEPTDLPALDPSPSAAAPTATDPSEPATKTIIVTFDKAQSDPAEAAQAAVAKVADQVADARVTKVAPITDSMVAVTLDTTLTAAESAQVESQVSDAKGVRAADTARWFRPTMTNDIYYNYLWNVTNAGIYGTHAESAWPISTGANTVVGVIDTGITAHPDLTGSDTSVIGGNVIAGYDFISDPAFAGDGNGRDSDPTDTGDFYTDRLGQHTSSWHGTHVSGIIAALTGNGAGVAGVAPDAKVEPLRALGRGGGSETDVIAAILWGAGLPVKGLPTNSRPAQVLNLSLGNTDPSPCGGPMQSAIDDATAKGVIVVVAAGNSSAAARKYSPANCRNVISVGSTNSAGQLASYSNYGGPTELTISAPGDGILSTINRGSTTATYAGYSYMSGTSMAAPHVAAIAALLKSVEPTLLTSQVTEILRATAKAGCSKSACGSGIAQANTAVATLSSNIQSAETASTEPTGTFTITGTPRVGSTLSASAARSIVSAAYGYEWSRNGAPIASGPTLTLTAADANAVIQVRVTGKLAGYSWSSESSPTSAVGPGILSKSKSPTATGTFRAGKTVSASKGTWSPSPSSYSYRWLRNGKSISGATKSKYKLTSKDRGKKISVRVTVSKPGYTTTSATSSSHSVKR</sequence>
<dbReference type="PANTHER" id="PTHR43806:SF11">
    <property type="entry name" value="CEREVISIN-RELATED"/>
    <property type="match status" value="1"/>
</dbReference>
<proteinExistence type="inferred from homology"/>
<dbReference type="Gene3D" id="3.40.50.200">
    <property type="entry name" value="Peptidase S8/S53 domain"/>
    <property type="match status" value="1"/>
</dbReference>
<evidence type="ECO:0000256" key="4">
    <source>
        <dbReference type="ARBA" id="ARBA00022670"/>
    </source>
</evidence>
<dbReference type="SUPFAM" id="SSF52743">
    <property type="entry name" value="Subtilisin-like"/>
    <property type="match status" value="1"/>
</dbReference>
<dbReference type="GO" id="GO:0004252">
    <property type="term" value="F:serine-type endopeptidase activity"/>
    <property type="evidence" value="ECO:0007669"/>
    <property type="project" value="UniProtKB-UniRule"/>
</dbReference>
<dbReference type="PROSITE" id="PS00138">
    <property type="entry name" value="SUBTILASE_SER"/>
    <property type="match status" value="1"/>
</dbReference>
<dbReference type="InterPro" id="IPR000209">
    <property type="entry name" value="Peptidase_S8/S53_dom"/>
</dbReference>
<feature type="domain" description="Peptidase S8/S53" evidence="14">
    <location>
        <begin position="196"/>
        <end position="487"/>
    </location>
</feature>
<keyword evidence="6 10" id="KW-0378">Hydrolase</keyword>
<dbReference type="InterPro" id="IPR023828">
    <property type="entry name" value="Peptidase_S8_Ser-AS"/>
</dbReference>
<dbReference type="InterPro" id="IPR015500">
    <property type="entry name" value="Peptidase_S8_subtilisin-rel"/>
</dbReference>
<dbReference type="AlphaFoldDB" id="A0A2A9CQ34"/>
<feature type="signal peptide" evidence="13">
    <location>
        <begin position="1"/>
        <end position="28"/>
    </location>
</feature>
<keyword evidence="8" id="KW-0865">Zymogen</keyword>
<keyword evidence="3" id="KW-0964">Secreted</keyword>
<evidence type="ECO:0000259" key="14">
    <source>
        <dbReference type="Pfam" id="PF00082"/>
    </source>
</evidence>
<evidence type="ECO:0000256" key="3">
    <source>
        <dbReference type="ARBA" id="ARBA00022525"/>
    </source>
</evidence>
<feature type="active site" description="Charge relay system" evidence="9 10">
    <location>
        <position position="268"/>
    </location>
</feature>
<keyword evidence="7 10" id="KW-0720">Serine protease</keyword>
<protein>
    <submittedName>
        <fullName evidence="15">Serine protease</fullName>
    </submittedName>
</protein>
<evidence type="ECO:0000313" key="15">
    <source>
        <dbReference type="EMBL" id="PFG16195.1"/>
    </source>
</evidence>
<evidence type="ECO:0000313" key="16">
    <source>
        <dbReference type="Proteomes" id="UP000226079"/>
    </source>
</evidence>
<comment type="similarity">
    <text evidence="2 10 11">Belongs to the peptidase S8 family.</text>
</comment>
<feature type="region of interest" description="Disordered" evidence="12">
    <location>
        <begin position="605"/>
        <end position="629"/>
    </location>
</feature>
<comment type="subcellular location">
    <subcellularLocation>
        <location evidence="1">Secreted</location>
    </subcellularLocation>
</comment>
<evidence type="ECO:0000256" key="10">
    <source>
        <dbReference type="PROSITE-ProRule" id="PRU01240"/>
    </source>
</evidence>
<name>A0A2A9CQ34_9ACTN</name>
<feature type="compositionally biased region" description="Low complexity" evidence="12">
    <location>
        <begin position="673"/>
        <end position="686"/>
    </location>
</feature>
<evidence type="ECO:0000256" key="13">
    <source>
        <dbReference type="SAM" id="SignalP"/>
    </source>
</evidence>